<dbReference type="InterPro" id="IPR036365">
    <property type="entry name" value="PGBD-like_sf"/>
</dbReference>
<evidence type="ECO:0000259" key="10">
    <source>
        <dbReference type="Pfam" id="PF20142"/>
    </source>
</evidence>
<keyword evidence="6" id="KW-0961">Cell wall biogenesis/degradation</keyword>
<dbReference type="InterPro" id="IPR002477">
    <property type="entry name" value="Peptidoglycan-bd-like"/>
</dbReference>
<gene>
    <name evidence="11" type="ORF">CLV74_10529</name>
</gene>
<evidence type="ECO:0000256" key="7">
    <source>
        <dbReference type="SAM" id="SignalP"/>
    </source>
</evidence>
<comment type="similarity">
    <text evidence="2">Belongs to the YkuD family.</text>
</comment>
<dbReference type="InterPro" id="IPR005490">
    <property type="entry name" value="LD_TPept_cat_dom"/>
</dbReference>
<dbReference type="GO" id="GO:0009252">
    <property type="term" value="P:peptidoglycan biosynthetic process"/>
    <property type="evidence" value="ECO:0007669"/>
    <property type="project" value="UniProtKB-UniPathway"/>
</dbReference>
<dbReference type="Gene3D" id="1.10.101.10">
    <property type="entry name" value="PGBD-like superfamily/PGBD"/>
    <property type="match status" value="1"/>
</dbReference>
<keyword evidence="5" id="KW-0573">Peptidoglycan synthesis</keyword>
<protein>
    <submittedName>
        <fullName evidence="11">Murein L,D-transpeptidase YcbB/YkuD</fullName>
    </submittedName>
</protein>
<keyword evidence="12" id="KW-1185">Reference proteome</keyword>
<dbReference type="PANTHER" id="PTHR41533">
    <property type="entry name" value="L,D-TRANSPEPTIDASE HI_1667-RELATED"/>
    <property type="match status" value="1"/>
</dbReference>
<dbReference type="Gene3D" id="2.40.440.10">
    <property type="entry name" value="L,D-transpeptidase catalytic domain-like"/>
    <property type="match status" value="1"/>
</dbReference>
<feature type="domain" description="Peptidoglycan binding-like" evidence="8">
    <location>
        <begin position="212"/>
        <end position="266"/>
    </location>
</feature>
<dbReference type="GO" id="GO:0004180">
    <property type="term" value="F:carboxypeptidase activity"/>
    <property type="evidence" value="ECO:0007669"/>
    <property type="project" value="UniProtKB-ARBA"/>
</dbReference>
<organism evidence="11 12">
    <name type="scientific">Donghicola tyrosinivorans</name>
    <dbReference type="NCBI Taxonomy" id="1652492"/>
    <lineage>
        <taxon>Bacteria</taxon>
        <taxon>Pseudomonadati</taxon>
        <taxon>Pseudomonadota</taxon>
        <taxon>Alphaproteobacteria</taxon>
        <taxon>Rhodobacterales</taxon>
        <taxon>Roseobacteraceae</taxon>
        <taxon>Donghicola</taxon>
    </lineage>
</organism>
<dbReference type="InterPro" id="IPR052905">
    <property type="entry name" value="LD-transpeptidase_YkuD-like"/>
</dbReference>
<reference evidence="11 12" key="1">
    <citation type="submission" date="2018-03" db="EMBL/GenBank/DDBJ databases">
        <title>Genomic Encyclopedia of Archaeal and Bacterial Type Strains, Phase II (KMG-II): from individual species to whole genera.</title>
        <authorList>
            <person name="Goeker M."/>
        </authorList>
    </citation>
    <scope>NUCLEOTIDE SEQUENCE [LARGE SCALE GENOMIC DNA]</scope>
    <source>
        <strain evidence="11 12">DSM 100212</strain>
    </source>
</reference>
<evidence type="ECO:0000259" key="8">
    <source>
        <dbReference type="Pfam" id="PF01471"/>
    </source>
</evidence>
<dbReference type="PANTHER" id="PTHR41533:SF2">
    <property type="entry name" value="BLR7131 PROTEIN"/>
    <property type="match status" value="1"/>
</dbReference>
<evidence type="ECO:0000259" key="9">
    <source>
        <dbReference type="Pfam" id="PF03734"/>
    </source>
</evidence>
<keyword evidence="7" id="KW-0732">Signal</keyword>
<comment type="caution">
    <text evidence="11">The sequence shown here is derived from an EMBL/GenBank/DDBJ whole genome shotgun (WGS) entry which is preliminary data.</text>
</comment>
<keyword evidence="4" id="KW-0133">Cell shape</keyword>
<evidence type="ECO:0000256" key="4">
    <source>
        <dbReference type="ARBA" id="ARBA00022960"/>
    </source>
</evidence>
<dbReference type="GO" id="GO:0071555">
    <property type="term" value="P:cell wall organization"/>
    <property type="evidence" value="ECO:0007669"/>
    <property type="project" value="UniProtKB-KW"/>
</dbReference>
<dbReference type="AlphaFoldDB" id="A0A2T0WTP6"/>
<proteinExistence type="inferred from homology"/>
<dbReference type="RefSeq" id="WP_425430973.1">
    <property type="nucleotide sequence ID" value="NZ_PVTQ01000005.1"/>
</dbReference>
<keyword evidence="3" id="KW-0808">Transferase</keyword>
<feature type="domain" description="L,D-transpeptidase scaffold" evidence="10">
    <location>
        <begin position="50"/>
        <end position="185"/>
    </location>
</feature>
<dbReference type="EMBL" id="PVTQ01000005">
    <property type="protein sequence ID" value="PRY90050.1"/>
    <property type="molecule type" value="Genomic_DNA"/>
</dbReference>
<accession>A0A2T0WTP6</accession>
<evidence type="ECO:0000313" key="11">
    <source>
        <dbReference type="EMBL" id="PRY90050.1"/>
    </source>
</evidence>
<feature type="domain" description="L,D-TPase catalytic" evidence="9">
    <location>
        <begin position="296"/>
        <end position="452"/>
    </location>
</feature>
<dbReference type="Pfam" id="PF20142">
    <property type="entry name" value="Scaffold"/>
    <property type="match status" value="1"/>
</dbReference>
<evidence type="ECO:0000313" key="12">
    <source>
        <dbReference type="Proteomes" id="UP000238392"/>
    </source>
</evidence>
<evidence type="ECO:0000256" key="1">
    <source>
        <dbReference type="ARBA" id="ARBA00004752"/>
    </source>
</evidence>
<sequence length="536" mass="59332">MLSGIMTKTPSFKGLFALLMMVLLAVSTPASAQMTAIRQAIAEASSSDEDIAAFYRENDFNPIWTARGGKDKRRREALFEALEDSGAHGLPTSSYQIDTLRAQLGSAKTARDVGQVEVALSRTFLKYARDLQTGVLVPARVDSGIVREVPYRSRLSYLTNFVKSSPRGFLRAIAPQTQEYNRLFAAKADLERTLGRGDWGALVPGTLKPGASGNSVVALRNRLQAMGYLGRSATATYDAEIQQAVQAFQLDNGLTADGVLGEGTLKEINTSAQARLQSVIVAMERERWLNKERGARHVLVNLTDFTAKIIDNDKVTFETRSVIGANSGDRRSLEFSDVMEHMVVNPTWNVPRSITVKEYLPMLQKNPNAVRHLNVVDSKGRVVSRAAVDFASYNARTFPFALKEPPSQGNALGLVKFMFPNPYNIYLHDTPAKNLFGREVRAYSHGCIRLHQPFDFAYALLARQTKDPEGYFKSVLATGRETVVALEQPVPVHLIYRTAFTSAKGHIQFRRDIYGRDAKIWDALAREGVALRAIQG</sequence>
<dbReference type="Pfam" id="PF03734">
    <property type="entry name" value="YkuD"/>
    <property type="match status" value="1"/>
</dbReference>
<dbReference type="InterPro" id="IPR045380">
    <property type="entry name" value="LD_TPept_scaffold_dom"/>
</dbReference>
<dbReference type="Pfam" id="PF01471">
    <property type="entry name" value="PG_binding_1"/>
    <property type="match status" value="1"/>
</dbReference>
<feature type="signal peptide" evidence="7">
    <location>
        <begin position="1"/>
        <end position="32"/>
    </location>
</feature>
<dbReference type="GO" id="GO:0016740">
    <property type="term" value="F:transferase activity"/>
    <property type="evidence" value="ECO:0007669"/>
    <property type="project" value="UniProtKB-KW"/>
</dbReference>
<dbReference type="UniPathway" id="UPA00219"/>
<dbReference type="Proteomes" id="UP000238392">
    <property type="component" value="Unassembled WGS sequence"/>
</dbReference>
<evidence type="ECO:0000256" key="6">
    <source>
        <dbReference type="ARBA" id="ARBA00023316"/>
    </source>
</evidence>
<evidence type="ECO:0000256" key="5">
    <source>
        <dbReference type="ARBA" id="ARBA00022984"/>
    </source>
</evidence>
<evidence type="ECO:0000256" key="3">
    <source>
        <dbReference type="ARBA" id="ARBA00022679"/>
    </source>
</evidence>
<dbReference type="CDD" id="cd16913">
    <property type="entry name" value="YkuD_like"/>
    <property type="match status" value="1"/>
</dbReference>
<dbReference type="InterPro" id="IPR036366">
    <property type="entry name" value="PGBDSf"/>
</dbReference>
<dbReference type="SUPFAM" id="SSF141523">
    <property type="entry name" value="L,D-transpeptidase catalytic domain-like"/>
    <property type="match status" value="1"/>
</dbReference>
<dbReference type="GO" id="GO:0008360">
    <property type="term" value="P:regulation of cell shape"/>
    <property type="evidence" value="ECO:0007669"/>
    <property type="project" value="UniProtKB-KW"/>
</dbReference>
<dbReference type="InterPro" id="IPR038063">
    <property type="entry name" value="Transpep_catalytic_dom"/>
</dbReference>
<name>A0A2T0WTP6_9RHOB</name>
<comment type="pathway">
    <text evidence="1">Cell wall biogenesis; peptidoglycan biosynthesis.</text>
</comment>
<dbReference type="SUPFAM" id="SSF47090">
    <property type="entry name" value="PGBD-like"/>
    <property type="match status" value="1"/>
</dbReference>
<feature type="chain" id="PRO_5015742441" evidence="7">
    <location>
        <begin position="33"/>
        <end position="536"/>
    </location>
</feature>
<evidence type="ECO:0000256" key="2">
    <source>
        <dbReference type="ARBA" id="ARBA00005992"/>
    </source>
</evidence>